<dbReference type="EMBL" id="JAVHJO010000012">
    <property type="protein sequence ID" value="KAK6532139.1"/>
    <property type="molecule type" value="Genomic_DNA"/>
</dbReference>
<sequence>MFSHASADSQQVRLIHLADEKVTDLKSSGYAGLTIPSFPNYNRDTADLKITLYLEPGPNLPFNPTDKRRPPNNSIINLINALNKEKTKKVTYLVHTSKFRALDEFRTMLFNINKNGKENLKGGNGKVKCIAVTPSDRGDLAKHIFDRVVEWCYTSDYRPNKTTVDEYGKLDIGADEILDKKMCAAGILLGCMPLLEYGMMNLRERMDAEYVISVEFEKEENRIFAYGR</sequence>
<name>A0AAV9X176_9PEZI</name>
<organism evidence="1 2">
    <name type="scientific">Orbilia ellipsospora</name>
    <dbReference type="NCBI Taxonomy" id="2528407"/>
    <lineage>
        <taxon>Eukaryota</taxon>
        <taxon>Fungi</taxon>
        <taxon>Dikarya</taxon>
        <taxon>Ascomycota</taxon>
        <taxon>Pezizomycotina</taxon>
        <taxon>Orbiliomycetes</taxon>
        <taxon>Orbiliales</taxon>
        <taxon>Orbiliaceae</taxon>
        <taxon>Orbilia</taxon>
    </lineage>
</organism>
<evidence type="ECO:0000313" key="2">
    <source>
        <dbReference type="Proteomes" id="UP001365542"/>
    </source>
</evidence>
<dbReference type="AlphaFoldDB" id="A0AAV9X176"/>
<gene>
    <name evidence="1" type="ORF">TWF694_003299</name>
</gene>
<comment type="caution">
    <text evidence="1">The sequence shown here is derived from an EMBL/GenBank/DDBJ whole genome shotgun (WGS) entry which is preliminary data.</text>
</comment>
<protein>
    <submittedName>
        <fullName evidence="1">Uncharacterized protein</fullName>
    </submittedName>
</protein>
<dbReference type="Proteomes" id="UP001365542">
    <property type="component" value="Unassembled WGS sequence"/>
</dbReference>
<evidence type="ECO:0000313" key="1">
    <source>
        <dbReference type="EMBL" id="KAK6532139.1"/>
    </source>
</evidence>
<reference evidence="1 2" key="1">
    <citation type="submission" date="2019-10" db="EMBL/GenBank/DDBJ databases">
        <authorList>
            <person name="Palmer J.M."/>
        </authorList>
    </citation>
    <scope>NUCLEOTIDE SEQUENCE [LARGE SCALE GENOMIC DNA]</scope>
    <source>
        <strain evidence="1 2">TWF694</strain>
    </source>
</reference>
<accession>A0AAV9X176</accession>
<proteinExistence type="predicted"/>
<keyword evidence="2" id="KW-1185">Reference proteome</keyword>